<proteinExistence type="predicted"/>
<reference evidence="2" key="1">
    <citation type="journal article" date="2002" name="Science">
        <title>The draft genome of Ciona intestinalis: insights into chordate and vertebrate origins.</title>
        <authorList>
            <person name="Dehal P."/>
            <person name="Satou Y."/>
            <person name="Campbell R.K."/>
            <person name="Chapman J."/>
            <person name="Degnan B."/>
            <person name="De Tomaso A."/>
            <person name="Davidson B."/>
            <person name="Di Gregorio A."/>
            <person name="Gelpke M."/>
            <person name="Goodstein D.M."/>
            <person name="Harafuji N."/>
            <person name="Hastings K.E."/>
            <person name="Ho I."/>
            <person name="Hotta K."/>
            <person name="Huang W."/>
            <person name="Kawashima T."/>
            <person name="Lemaire P."/>
            <person name="Martinez D."/>
            <person name="Meinertzhagen I.A."/>
            <person name="Necula S."/>
            <person name="Nonaka M."/>
            <person name="Putnam N."/>
            <person name="Rash S."/>
            <person name="Saiga H."/>
            <person name="Satake M."/>
            <person name="Terry A."/>
            <person name="Yamada L."/>
            <person name="Wang H.G."/>
            <person name="Awazu S."/>
            <person name="Azumi K."/>
            <person name="Boore J."/>
            <person name="Branno M."/>
            <person name="Chin-Bow S."/>
            <person name="DeSantis R."/>
            <person name="Doyle S."/>
            <person name="Francino P."/>
            <person name="Keys D.N."/>
            <person name="Haga S."/>
            <person name="Hayashi H."/>
            <person name="Hino K."/>
            <person name="Imai K.S."/>
            <person name="Inaba K."/>
            <person name="Kano S."/>
            <person name="Kobayashi K."/>
            <person name="Kobayashi M."/>
            <person name="Lee B.I."/>
            <person name="Makabe K.W."/>
            <person name="Manohar C."/>
            <person name="Matassi G."/>
            <person name="Medina M."/>
            <person name="Mochizuki Y."/>
            <person name="Mount S."/>
            <person name="Morishita T."/>
            <person name="Miura S."/>
            <person name="Nakayama A."/>
            <person name="Nishizaka S."/>
            <person name="Nomoto H."/>
            <person name="Ohta F."/>
            <person name="Oishi K."/>
            <person name="Rigoutsos I."/>
            <person name="Sano M."/>
            <person name="Sasaki A."/>
            <person name="Sasakura Y."/>
            <person name="Shoguchi E."/>
            <person name="Shin-i T."/>
            <person name="Spagnuolo A."/>
            <person name="Stainier D."/>
            <person name="Suzuki M.M."/>
            <person name="Tassy O."/>
            <person name="Takatori N."/>
            <person name="Tokuoka M."/>
            <person name="Yagi K."/>
            <person name="Yoshizaki F."/>
            <person name="Wada S."/>
            <person name="Zhang C."/>
            <person name="Hyatt P.D."/>
            <person name="Larimer F."/>
            <person name="Detter C."/>
            <person name="Doggett N."/>
            <person name="Glavina T."/>
            <person name="Hawkins T."/>
            <person name="Richardson P."/>
            <person name="Lucas S."/>
            <person name="Kohara Y."/>
            <person name="Levine M."/>
            <person name="Satoh N."/>
            <person name="Rokhsar D.S."/>
        </authorList>
    </citation>
    <scope>NUCLEOTIDE SEQUENCE [LARGE SCALE GENOMIC DNA]</scope>
</reference>
<name>H2XM72_CIOIN</name>
<reference evidence="1" key="3">
    <citation type="submission" date="2025-08" db="UniProtKB">
        <authorList>
            <consortium name="Ensembl"/>
        </authorList>
    </citation>
    <scope>IDENTIFICATION</scope>
</reference>
<accession>H2XM72</accession>
<dbReference type="AlphaFoldDB" id="H2XM72"/>
<evidence type="ECO:0000313" key="2">
    <source>
        <dbReference type="Proteomes" id="UP000008144"/>
    </source>
</evidence>
<dbReference type="Proteomes" id="UP000008144">
    <property type="component" value="Chromosome 14"/>
</dbReference>
<dbReference type="HOGENOM" id="CLU_2995851_0_0_1"/>
<dbReference type="Ensembl" id="ENSCINT00000033685.1">
    <property type="protein sequence ID" value="ENSCINP00000030754.1"/>
    <property type="gene ID" value="ENSCING00000021371.1"/>
</dbReference>
<dbReference type="EMBL" id="EAAA01001237">
    <property type="status" value="NOT_ANNOTATED_CDS"/>
    <property type="molecule type" value="Genomic_DNA"/>
</dbReference>
<dbReference type="GeneTree" id="ENSGT00390000004111"/>
<organism evidence="1 2">
    <name type="scientific">Ciona intestinalis</name>
    <name type="common">Transparent sea squirt</name>
    <name type="synonym">Ascidia intestinalis</name>
    <dbReference type="NCBI Taxonomy" id="7719"/>
    <lineage>
        <taxon>Eukaryota</taxon>
        <taxon>Metazoa</taxon>
        <taxon>Chordata</taxon>
        <taxon>Tunicata</taxon>
        <taxon>Ascidiacea</taxon>
        <taxon>Phlebobranchia</taxon>
        <taxon>Cionidae</taxon>
        <taxon>Ciona</taxon>
    </lineage>
</organism>
<dbReference type="InParanoid" id="H2XM72"/>
<keyword evidence="2" id="KW-1185">Reference proteome</keyword>
<protein>
    <submittedName>
        <fullName evidence="1">Uncharacterized protein</fullName>
    </submittedName>
</protein>
<evidence type="ECO:0000313" key="1">
    <source>
        <dbReference type="Ensembl" id="ENSCINP00000030754.1"/>
    </source>
</evidence>
<reference evidence="1" key="4">
    <citation type="submission" date="2025-09" db="UniProtKB">
        <authorList>
            <consortium name="Ensembl"/>
        </authorList>
    </citation>
    <scope>IDENTIFICATION</scope>
</reference>
<reference evidence="1" key="2">
    <citation type="journal article" date="2008" name="Genome Biol.">
        <title>Improved genome assembly and evidence-based global gene model set for the chordate Ciona intestinalis: new insight into intron and operon populations.</title>
        <authorList>
            <person name="Satou Y."/>
            <person name="Mineta K."/>
            <person name="Ogasawara M."/>
            <person name="Sasakura Y."/>
            <person name="Shoguchi E."/>
            <person name="Ueno K."/>
            <person name="Yamada L."/>
            <person name="Matsumoto J."/>
            <person name="Wasserscheid J."/>
            <person name="Dewar K."/>
            <person name="Wiley G.B."/>
            <person name="Macmil S.L."/>
            <person name="Roe B.A."/>
            <person name="Zeller R.W."/>
            <person name="Hastings K.E."/>
            <person name="Lemaire P."/>
            <person name="Lindquist E."/>
            <person name="Endo T."/>
            <person name="Hotta K."/>
            <person name="Inaba K."/>
        </authorList>
    </citation>
    <scope>NUCLEOTIDE SEQUENCE [LARGE SCALE GENOMIC DNA]</scope>
    <source>
        <strain evidence="1">wild type</strain>
    </source>
</reference>
<sequence>MDIFGAKPFVVSTQEASIVGGHSRTESLGSDVFSNAPFSIATGKCISNIHPATWRSG</sequence>